<keyword evidence="2 4" id="KW-0238">DNA-binding</keyword>
<dbReference type="GO" id="GO:0000976">
    <property type="term" value="F:transcription cis-regulatory region binding"/>
    <property type="evidence" value="ECO:0007669"/>
    <property type="project" value="TreeGrafter"/>
</dbReference>
<keyword evidence="7" id="KW-1185">Reference proteome</keyword>
<dbReference type="InterPro" id="IPR050109">
    <property type="entry name" value="HTH-type_TetR-like_transc_reg"/>
</dbReference>
<dbReference type="SUPFAM" id="SSF46689">
    <property type="entry name" value="Homeodomain-like"/>
    <property type="match status" value="1"/>
</dbReference>
<dbReference type="InterPro" id="IPR009057">
    <property type="entry name" value="Homeodomain-like_sf"/>
</dbReference>
<evidence type="ECO:0000313" key="6">
    <source>
        <dbReference type="EMBL" id="RYB91981.1"/>
    </source>
</evidence>
<protein>
    <submittedName>
        <fullName evidence="6">TetR/AcrR family transcriptional regulator</fullName>
    </submittedName>
</protein>
<dbReference type="Gene3D" id="1.10.357.10">
    <property type="entry name" value="Tetracycline Repressor, domain 2"/>
    <property type="match status" value="1"/>
</dbReference>
<proteinExistence type="predicted"/>
<keyword evidence="1" id="KW-0805">Transcription regulation</keyword>
<sequence>MSKSYHHGSLRDSLLEAGRRQVLEEGAASVTLRGLAKRVGVSHSAPLRHFDDRHALLDAIAAAGFAELIDELESAAQLSSLQARLSQYARAHARFALENGPLLDLMFSARAGDGAAATSAAEFFALGGRLLGERAERAPGPLPYLLAATLEGIGSLVSSGRLPVERVDEVVDEAVAMLLPAVQERLSS</sequence>
<dbReference type="PANTHER" id="PTHR30055">
    <property type="entry name" value="HTH-TYPE TRANSCRIPTIONAL REGULATOR RUTR"/>
    <property type="match status" value="1"/>
</dbReference>
<dbReference type="RefSeq" id="WP_129401646.1">
    <property type="nucleotide sequence ID" value="NZ_SDWT01000002.1"/>
</dbReference>
<dbReference type="PROSITE" id="PS50977">
    <property type="entry name" value="HTH_TETR_2"/>
    <property type="match status" value="1"/>
</dbReference>
<dbReference type="AlphaFoldDB" id="A0A4Q2RSG7"/>
<evidence type="ECO:0000256" key="3">
    <source>
        <dbReference type="ARBA" id="ARBA00023163"/>
    </source>
</evidence>
<evidence type="ECO:0000256" key="4">
    <source>
        <dbReference type="PROSITE-ProRule" id="PRU00335"/>
    </source>
</evidence>
<organism evidence="6 7">
    <name type="scientific">Nocardioides oleivorans</name>
    <dbReference type="NCBI Taxonomy" id="273676"/>
    <lineage>
        <taxon>Bacteria</taxon>
        <taxon>Bacillati</taxon>
        <taxon>Actinomycetota</taxon>
        <taxon>Actinomycetes</taxon>
        <taxon>Propionibacteriales</taxon>
        <taxon>Nocardioidaceae</taxon>
        <taxon>Nocardioides</taxon>
    </lineage>
</organism>
<dbReference type="SUPFAM" id="SSF48498">
    <property type="entry name" value="Tetracyclin repressor-like, C-terminal domain"/>
    <property type="match status" value="1"/>
</dbReference>
<evidence type="ECO:0000256" key="1">
    <source>
        <dbReference type="ARBA" id="ARBA00023015"/>
    </source>
</evidence>
<dbReference type="PANTHER" id="PTHR30055:SF234">
    <property type="entry name" value="HTH-TYPE TRANSCRIPTIONAL REGULATOR BETI"/>
    <property type="match status" value="1"/>
</dbReference>
<reference evidence="6 7" key="1">
    <citation type="submission" date="2019-01" db="EMBL/GenBank/DDBJ databases">
        <title>Novel species of Nocardioides.</title>
        <authorList>
            <person name="Liu Q."/>
            <person name="Xin Y.-H."/>
        </authorList>
    </citation>
    <scope>NUCLEOTIDE SEQUENCE [LARGE SCALE GENOMIC DNA]</scope>
    <source>
        <strain evidence="6 7">CGMCC 4.6882</strain>
    </source>
</reference>
<evidence type="ECO:0000259" key="5">
    <source>
        <dbReference type="PROSITE" id="PS50977"/>
    </source>
</evidence>
<accession>A0A4Q2RSG7</accession>
<dbReference type="EMBL" id="SDWT01000002">
    <property type="protein sequence ID" value="RYB91981.1"/>
    <property type="molecule type" value="Genomic_DNA"/>
</dbReference>
<evidence type="ECO:0000313" key="7">
    <source>
        <dbReference type="Proteomes" id="UP000294071"/>
    </source>
</evidence>
<gene>
    <name evidence="6" type="ORF">EUA93_17865</name>
</gene>
<dbReference type="GO" id="GO:0003700">
    <property type="term" value="F:DNA-binding transcription factor activity"/>
    <property type="evidence" value="ECO:0007669"/>
    <property type="project" value="TreeGrafter"/>
</dbReference>
<feature type="DNA-binding region" description="H-T-H motif" evidence="4">
    <location>
        <begin position="31"/>
        <end position="50"/>
    </location>
</feature>
<keyword evidence="3" id="KW-0804">Transcription</keyword>
<feature type="domain" description="HTH tetR-type" evidence="5">
    <location>
        <begin position="8"/>
        <end position="68"/>
    </location>
</feature>
<evidence type="ECO:0000256" key="2">
    <source>
        <dbReference type="ARBA" id="ARBA00023125"/>
    </source>
</evidence>
<dbReference type="InterPro" id="IPR036271">
    <property type="entry name" value="Tet_transcr_reg_TetR-rel_C_sf"/>
</dbReference>
<dbReference type="InterPro" id="IPR001647">
    <property type="entry name" value="HTH_TetR"/>
</dbReference>
<dbReference type="Proteomes" id="UP000294071">
    <property type="component" value="Unassembled WGS sequence"/>
</dbReference>
<dbReference type="OrthoDB" id="3173376at2"/>
<comment type="caution">
    <text evidence="6">The sequence shown here is derived from an EMBL/GenBank/DDBJ whole genome shotgun (WGS) entry which is preliminary data.</text>
</comment>
<dbReference type="Pfam" id="PF00440">
    <property type="entry name" value="TetR_N"/>
    <property type="match status" value="1"/>
</dbReference>
<name>A0A4Q2RSG7_9ACTN</name>